<accession>A0A222G6M5</accession>
<organism evidence="1 2">
    <name type="scientific">Cognaticolwellia beringensis</name>
    <dbReference type="NCBI Taxonomy" id="1967665"/>
    <lineage>
        <taxon>Bacteria</taxon>
        <taxon>Pseudomonadati</taxon>
        <taxon>Pseudomonadota</taxon>
        <taxon>Gammaproteobacteria</taxon>
        <taxon>Alteromonadales</taxon>
        <taxon>Colwelliaceae</taxon>
        <taxon>Cognaticolwellia</taxon>
    </lineage>
</organism>
<evidence type="ECO:0000313" key="1">
    <source>
        <dbReference type="EMBL" id="ASP47509.1"/>
    </source>
</evidence>
<protein>
    <recommendedName>
        <fullName evidence="3">Transcription elongation factor GreAB</fullName>
    </recommendedName>
</protein>
<proteinExistence type="predicted"/>
<sequence length="164" mass="18202">MDKKIIIDQVTEQLKKELALALIAANNAHKAATDDQSVAETQYDTLAIEQSYLAEGQSRRVDEIKYTIKCLQNIPSQALKPKLQINIGSVVQLERDIDKQQWFFLAPVAGGYRCKLAMQIDTITIVVITPESPLGAAMIGKVIDDEVNIKIAEKSITDFITMVI</sequence>
<dbReference type="InterPro" id="IPR036953">
    <property type="entry name" value="GreA/GreB_C_sf"/>
</dbReference>
<name>A0A222G6M5_9GAMM</name>
<evidence type="ECO:0000313" key="2">
    <source>
        <dbReference type="Proteomes" id="UP000202259"/>
    </source>
</evidence>
<gene>
    <name evidence="1" type="ORF">B5D82_06935</name>
</gene>
<dbReference type="Proteomes" id="UP000202259">
    <property type="component" value="Chromosome"/>
</dbReference>
<dbReference type="SUPFAM" id="SSF54534">
    <property type="entry name" value="FKBP-like"/>
    <property type="match status" value="1"/>
</dbReference>
<dbReference type="GO" id="GO:0032784">
    <property type="term" value="P:regulation of DNA-templated transcription elongation"/>
    <property type="evidence" value="ECO:0007669"/>
    <property type="project" value="InterPro"/>
</dbReference>
<reference evidence="1 2" key="1">
    <citation type="submission" date="2017-08" db="EMBL/GenBank/DDBJ databases">
        <title>Complete genome of Colwellia sp. NB097-1, a psychrophile bacterium ioslated from Bering Sea.</title>
        <authorList>
            <person name="Chen X."/>
        </authorList>
    </citation>
    <scope>NUCLEOTIDE SEQUENCE [LARGE SCALE GENOMIC DNA]</scope>
    <source>
        <strain evidence="1 2">NB097-1</strain>
    </source>
</reference>
<dbReference type="EMBL" id="CP020465">
    <property type="protein sequence ID" value="ASP47509.1"/>
    <property type="molecule type" value="Genomic_DNA"/>
</dbReference>
<dbReference type="KEGG" id="cber:B5D82_06935"/>
<dbReference type="AlphaFoldDB" id="A0A222G6M5"/>
<dbReference type="OrthoDB" id="5293337at2"/>
<keyword evidence="2" id="KW-1185">Reference proteome</keyword>
<dbReference type="GO" id="GO:0003677">
    <property type="term" value="F:DNA binding"/>
    <property type="evidence" value="ECO:0007669"/>
    <property type="project" value="InterPro"/>
</dbReference>
<dbReference type="Gene3D" id="3.10.50.30">
    <property type="entry name" value="Transcription elongation factor, GreA/GreB, C-terminal domain"/>
    <property type="match status" value="1"/>
</dbReference>
<evidence type="ECO:0008006" key="3">
    <source>
        <dbReference type="Google" id="ProtNLM"/>
    </source>
</evidence>